<evidence type="ECO:0000313" key="4">
    <source>
        <dbReference type="Proteomes" id="UP000320390"/>
    </source>
</evidence>
<evidence type="ECO:0000313" key="3">
    <source>
        <dbReference type="EMBL" id="QDV09807.1"/>
    </source>
</evidence>
<name>A0A518F0E6_9BACT</name>
<keyword evidence="4" id="KW-1185">Reference proteome</keyword>
<dbReference type="Gene3D" id="3.90.1150.10">
    <property type="entry name" value="Aspartate Aminotransferase, domain 1"/>
    <property type="match status" value="1"/>
</dbReference>
<gene>
    <name evidence="3" type="primary">cefD</name>
    <name evidence="3" type="ORF">Poly30_53670</name>
</gene>
<keyword evidence="1" id="KW-0663">Pyridoxal phosphate</keyword>
<dbReference type="InterPro" id="IPR000192">
    <property type="entry name" value="Aminotrans_V_dom"/>
</dbReference>
<evidence type="ECO:0000259" key="2">
    <source>
        <dbReference type="Pfam" id="PF00266"/>
    </source>
</evidence>
<dbReference type="SUPFAM" id="SSF53383">
    <property type="entry name" value="PLP-dependent transferases"/>
    <property type="match status" value="1"/>
</dbReference>
<sequence length="401" mass="43940">MTSTRSAYRSHWGLNPDVTFLNHGSFGASPRVVLEAQRRLQDELESDPIRWLAPERDLEKKLDPVRERLSDFLGCRFEDLAFVRNATDGVNAVLRSFPFEADDEILVTSHGYNACTNAARFVAGRAGARVTVADIPFPCSGPDAAVEAIEAAFTSKTRLLLVDYVTSPTALILPLARIIEAAHARGIRVLVDAAHAAGMVKVELDALGADYTTGNLHKWLCGPKVAGYLHVRPEHQAEVRPTVISHAANTPRPARSRFLAEFDWTGTFDPTPLLAVPVALDFLENVIHGGGIEAVYAANRALALEGRRILTSRLGLVAPAPEEMLGSIVTLPLPDGPPPEIGRTDTLGQRLFETHRIEVPIVHWPAPGKRWFRISAMLYNDATEYERLGDALESELTLATR</sequence>
<dbReference type="EMBL" id="CP036434">
    <property type="protein sequence ID" value="QDV09807.1"/>
    <property type="molecule type" value="Genomic_DNA"/>
</dbReference>
<dbReference type="EC" id="5.1.1.17" evidence="3"/>
<evidence type="ECO:0000256" key="1">
    <source>
        <dbReference type="ARBA" id="ARBA00022898"/>
    </source>
</evidence>
<accession>A0A518F0E6</accession>
<dbReference type="PANTHER" id="PTHR43092">
    <property type="entry name" value="L-CYSTEINE DESULFHYDRASE"/>
    <property type="match status" value="1"/>
</dbReference>
<dbReference type="InterPro" id="IPR015421">
    <property type="entry name" value="PyrdxlP-dep_Trfase_major"/>
</dbReference>
<dbReference type="RefSeq" id="WP_145204847.1">
    <property type="nucleotide sequence ID" value="NZ_CP036434.1"/>
</dbReference>
<feature type="domain" description="Aminotransferase class V" evidence="2">
    <location>
        <begin position="32"/>
        <end position="336"/>
    </location>
</feature>
<protein>
    <submittedName>
        <fullName evidence="3">Isopenicillin N epimerase</fullName>
        <ecNumber evidence="3">5.1.1.17</ecNumber>
    </submittedName>
</protein>
<keyword evidence="3" id="KW-0413">Isomerase</keyword>
<dbReference type="Gene3D" id="3.40.640.10">
    <property type="entry name" value="Type I PLP-dependent aspartate aminotransferase-like (Major domain)"/>
    <property type="match status" value="1"/>
</dbReference>
<organism evidence="3 4">
    <name type="scientific">Saltatorellus ferox</name>
    <dbReference type="NCBI Taxonomy" id="2528018"/>
    <lineage>
        <taxon>Bacteria</taxon>
        <taxon>Pseudomonadati</taxon>
        <taxon>Planctomycetota</taxon>
        <taxon>Planctomycetia</taxon>
        <taxon>Planctomycetia incertae sedis</taxon>
        <taxon>Saltatorellus</taxon>
    </lineage>
</organism>
<dbReference type="GO" id="GO:0045439">
    <property type="term" value="F:isopenicillin-N epimerase activity"/>
    <property type="evidence" value="ECO:0007669"/>
    <property type="project" value="UniProtKB-EC"/>
</dbReference>
<dbReference type="OrthoDB" id="250246at2"/>
<dbReference type="Pfam" id="PF00266">
    <property type="entry name" value="Aminotran_5"/>
    <property type="match status" value="1"/>
</dbReference>
<proteinExistence type="predicted"/>
<reference evidence="3 4" key="1">
    <citation type="submission" date="2019-02" db="EMBL/GenBank/DDBJ databases">
        <title>Deep-cultivation of Planctomycetes and their phenomic and genomic characterization uncovers novel biology.</title>
        <authorList>
            <person name="Wiegand S."/>
            <person name="Jogler M."/>
            <person name="Boedeker C."/>
            <person name="Pinto D."/>
            <person name="Vollmers J."/>
            <person name="Rivas-Marin E."/>
            <person name="Kohn T."/>
            <person name="Peeters S.H."/>
            <person name="Heuer A."/>
            <person name="Rast P."/>
            <person name="Oberbeckmann S."/>
            <person name="Bunk B."/>
            <person name="Jeske O."/>
            <person name="Meyerdierks A."/>
            <person name="Storesund J.E."/>
            <person name="Kallscheuer N."/>
            <person name="Luecker S."/>
            <person name="Lage O.M."/>
            <person name="Pohl T."/>
            <person name="Merkel B.J."/>
            <person name="Hornburger P."/>
            <person name="Mueller R.-W."/>
            <person name="Bruemmer F."/>
            <person name="Labrenz M."/>
            <person name="Spormann A.M."/>
            <person name="Op den Camp H."/>
            <person name="Overmann J."/>
            <person name="Amann R."/>
            <person name="Jetten M.S.M."/>
            <person name="Mascher T."/>
            <person name="Medema M.H."/>
            <person name="Devos D.P."/>
            <person name="Kaster A.-K."/>
            <person name="Ovreas L."/>
            <person name="Rohde M."/>
            <person name="Galperin M.Y."/>
            <person name="Jogler C."/>
        </authorList>
    </citation>
    <scope>NUCLEOTIDE SEQUENCE [LARGE SCALE GENOMIC DNA]</scope>
    <source>
        <strain evidence="3 4">Poly30</strain>
    </source>
</reference>
<dbReference type="InterPro" id="IPR015424">
    <property type="entry name" value="PyrdxlP-dep_Trfase"/>
</dbReference>
<dbReference type="InterPro" id="IPR015422">
    <property type="entry name" value="PyrdxlP-dep_Trfase_small"/>
</dbReference>
<dbReference type="AlphaFoldDB" id="A0A518F0E6"/>
<dbReference type="Proteomes" id="UP000320390">
    <property type="component" value="Chromosome"/>
</dbReference>
<dbReference type="PANTHER" id="PTHR43092:SF2">
    <property type="entry name" value="HERCYNYLCYSTEINE SULFOXIDE LYASE"/>
    <property type="match status" value="1"/>
</dbReference>